<dbReference type="SMART" id="SM00355">
    <property type="entry name" value="ZnF_C2H2"/>
    <property type="match status" value="2"/>
</dbReference>
<feature type="compositionally biased region" description="Basic residues" evidence="1">
    <location>
        <begin position="404"/>
        <end position="413"/>
    </location>
</feature>
<evidence type="ECO:0000256" key="1">
    <source>
        <dbReference type="SAM" id="MobiDB-lite"/>
    </source>
</evidence>
<evidence type="ECO:0000313" key="3">
    <source>
        <dbReference type="EMBL" id="KKA30698.1"/>
    </source>
</evidence>
<reference evidence="3 4" key="1">
    <citation type="submission" date="2015-03" db="EMBL/GenBank/DDBJ databases">
        <authorList>
            <person name="Radwan O."/>
            <person name="Al-Naeli F.A."/>
            <person name="Rendon G.A."/>
            <person name="Fields C."/>
        </authorList>
    </citation>
    <scope>NUCLEOTIDE SEQUENCE [LARGE SCALE GENOMIC DNA]</scope>
    <source>
        <strain evidence="3">CR-DP1</strain>
    </source>
</reference>
<feature type="compositionally biased region" description="Low complexity" evidence="1">
    <location>
        <begin position="425"/>
        <end position="455"/>
    </location>
</feature>
<dbReference type="OrthoDB" id="5208775at2759"/>
<feature type="region of interest" description="Disordered" evidence="1">
    <location>
        <begin position="394"/>
        <end position="462"/>
    </location>
</feature>
<feature type="domain" description="C2H2-type" evidence="2">
    <location>
        <begin position="178"/>
        <end position="201"/>
    </location>
</feature>
<gene>
    <name evidence="3" type="ORF">TD95_005141</name>
</gene>
<dbReference type="InterPro" id="IPR013087">
    <property type="entry name" value="Znf_C2H2_type"/>
</dbReference>
<name>A0A0F4ZLJ4_9PEZI</name>
<dbReference type="AlphaFoldDB" id="A0A0F4ZLJ4"/>
<dbReference type="EMBL" id="LAEV01000318">
    <property type="protein sequence ID" value="KKA30698.1"/>
    <property type="molecule type" value="Genomic_DNA"/>
</dbReference>
<evidence type="ECO:0000259" key="2">
    <source>
        <dbReference type="PROSITE" id="PS00028"/>
    </source>
</evidence>
<feature type="compositionally biased region" description="Polar residues" evidence="1">
    <location>
        <begin position="42"/>
        <end position="58"/>
    </location>
</feature>
<protein>
    <recommendedName>
        <fullName evidence="2">C2H2-type domain-containing protein</fullName>
    </recommendedName>
</protein>
<keyword evidence="4" id="KW-1185">Reference proteome</keyword>
<comment type="caution">
    <text evidence="3">The sequence shown here is derived from an EMBL/GenBank/DDBJ whole genome shotgun (WGS) entry which is preliminary data.</text>
</comment>
<sequence>MTASSTTHQLELDRQMVRHLLNTYSKEQLARIFQEETRKPMQPNQADRSSMLSAHTTSTTLSDRSSVFDSASSVRSFSDASSISTSSIFSNVSSKLLGRKSSHASKAAAHTAAHASSSSPFSASSSTSTAVITPIAKQKTVFMCGFCSEEDIVKTCTRKNDLKRHMEDFHNMNAQWCCRHRGCRMVFDWQTAYKAHLKKCHGGSRMSLDEAKVNLCPQVVFACGFAKCCHVFEASGDADAPNMFKEYVAHVVKHFDDAPNVTGAWSYSTRMRNLLRQAQVVRVWEQSGWDVQTDVPLRWLPATSLVLRKRLECRHIDDAALMVEYAVQLGTHPERPLKHHANFVTPLRDSCAFSVPGHAAGGKSGLAPPLPVAQSFDFRISRNSDPALASYLASQRRVSVQPKRTQRGAHHYSSRSAGVNPNLTSSSLGSSNSNSSSGSNGSSSNNNNNNSHNSNHYFSPHGMPISRAPSMYDSHSQAAFVRTHGAVMPHGSGIIADDIQSLRSMAHGSPESADIAMADAEMLAQDFHHGYTGMSAAELGPGNGLDHHSPFFDDPTRPY</sequence>
<proteinExistence type="predicted"/>
<dbReference type="Proteomes" id="UP000033483">
    <property type="component" value="Unassembled WGS sequence"/>
</dbReference>
<feature type="compositionally biased region" description="Polar residues" evidence="1">
    <location>
        <begin position="414"/>
        <end position="424"/>
    </location>
</feature>
<dbReference type="PROSITE" id="PS00028">
    <property type="entry name" value="ZINC_FINGER_C2H2_1"/>
    <property type="match status" value="1"/>
</dbReference>
<feature type="region of interest" description="Disordered" evidence="1">
    <location>
        <begin position="34"/>
        <end position="58"/>
    </location>
</feature>
<evidence type="ECO:0000313" key="4">
    <source>
        <dbReference type="Proteomes" id="UP000033483"/>
    </source>
</evidence>
<accession>A0A0F4ZLJ4</accession>
<organism evidence="3 4">
    <name type="scientific">Thielaviopsis punctulata</name>
    <dbReference type="NCBI Taxonomy" id="72032"/>
    <lineage>
        <taxon>Eukaryota</taxon>
        <taxon>Fungi</taxon>
        <taxon>Dikarya</taxon>
        <taxon>Ascomycota</taxon>
        <taxon>Pezizomycotina</taxon>
        <taxon>Sordariomycetes</taxon>
        <taxon>Hypocreomycetidae</taxon>
        <taxon>Microascales</taxon>
        <taxon>Ceratocystidaceae</taxon>
        <taxon>Thielaviopsis</taxon>
    </lineage>
</organism>